<evidence type="ECO:0000256" key="1">
    <source>
        <dbReference type="ARBA" id="ARBA00023002"/>
    </source>
</evidence>
<reference evidence="6" key="1">
    <citation type="submission" date="2014-12" db="EMBL/GenBank/DDBJ databases">
        <title>Genome Sequence of Valsa Canker Pathogens Uncovers a Specific Adaption of Colonization on Woody Bark.</title>
        <authorList>
            <person name="Yin Z."/>
            <person name="Liu H."/>
            <person name="Gao X."/>
            <person name="Li Z."/>
            <person name="Song N."/>
            <person name="Ke X."/>
            <person name="Dai Q."/>
            <person name="Wu Y."/>
            <person name="Sun Y."/>
            <person name="Xu J.-R."/>
            <person name="Kang Z.K."/>
            <person name="Wang L."/>
            <person name="Huang L."/>
        </authorList>
    </citation>
    <scope>NUCLEOTIDE SEQUENCE [LARGE SCALE GENOMIC DNA]</scope>
    <source>
        <strain evidence="6">SXYL134</strain>
    </source>
</reference>
<dbReference type="STRING" id="694573.A0A194VEK0"/>
<dbReference type="SUPFAM" id="SSF51735">
    <property type="entry name" value="NAD(P)-binding Rossmann-fold domains"/>
    <property type="match status" value="1"/>
</dbReference>
<evidence type="ECO:0000256" key="2">
    <source>
        <dbReference type="RuleBase" id="RU003719"/>
    </source>
</evidence>
<dbReference type="Pfam" id="PF02826">
    <property type="entry name" value="2-Hacid_dh_C"/>
    <property type="match status" value="1"/>
</dbReference>
<gene>
    <name evidence="5" type="ORF">VP1G_09537</name>
</gene>
<evidence type="ECO:0000313" key="5">
    <source>
        <dbReference type="EMBL" id="KUI62432.1"/>
    </source>
</evidence>
<dbReference type="InterPro" id="IPR006140">
    <property type="entry name" value="D-isomer_DH_NAD-bd"/>
</dbReference>
<dbReference type="EMBL" id="KN714812">
    <property type="protein sequence ID" value="KUI62432.1"/>
    <property type="molecule type" value="Genomic_DNA"/>
</dbReference>
<dbReference type="InterPro" id="IPR036291">
    <property type="entry name" value="NAD(P)-bd_dom_sf"/>
</dbReference>
<feature type="domain" description="D-isomer specific 2-hydroxyacid dehydrogenase NAD-binding" evidence="4">
    <location>
        <begin position="178"/>
        <end position="322"/>
    </location>
</feature>
<dbReference type="OrthoDB" id="9991913at2759"/>
<sequence length="399" mass="42550">MSPTNTAKAPIVLHIGDPVKYNPKTYAAFSSAFTVIRPSAAERQRPEFITALKERRWGDFSAIFRPFWSMGGEMGKWDSELIALLPESCRVFASAGAGFDWADTKALGERGIIYCNGGLAAAEAVADFAVAMVISTFRHFPWVTSAAVIPYISPTSNTTTSSSSNPDAEAAFLFSHEHTVYHSHNPRGHLLGLIGLGKIGQMIAGKLGNASMGMQVHYFDVVRRPSADEDKLGVTFHDTLRGLMEVSDCIVVCTPASPTGEPLITRASLGWLKPGGRLVNIARGSLVDEDALADALESGRVSAAGLDVHADEPRVSRRLLKFAGVDVASAGTQGGKVDGDGRSVNPGRVMLTCHNAGGTVETHVGFEELAMRNIMAVLGGKEAITPVNMHFLNSRGSKL</sequence>
<dbReference type="InterPro" id="IPR006139">
    <property type="entry name" value="D-isomer_2_OHA_DH_cat_dom"/>
</dbReference>
<evidence type="ECO:0000313" key="6">
    <source>
        <dbReference type="Proteomes" id="UP000078576"/>
    </source>
</evidence>
<evidence type="ECO:0008006" key="7">
    <source>
        <dbReference type="Google" id="ProtNLM"/>
    </source>
</evidence>
<evidence type="ECO:0000259" key="3">
    <source>
        <dbReference type="Pfam" id="PF00389"/>
    </source>
</evidence>
<dbReference type="GO" id="GO:0016618">
    <property type="term" value="F:hydroxypyruvate reductase [NAD(P)H] activity"/>
    <property type="evidence" value="ECO:0007669"/>
    <property type="project" value="TreeGrafter"/>
</dbReference>
<dbReference type="SUPFAM" id="SSF52283">
    <property type="entry name" value="Formate/glycerate dehydrogenase catalytic domain-like"/>
    <property type="match status" value="1"/>
</dbReference>
<dbReference type="PROSITE" id="PS00671">
    <property type="entry name" value="D_2_HYDROXYACID_DH_3"/>
    <property type="match status" value="1"/>
</dbReference>
<protein>
    <recommendedName>
        <fullName evidence="7">Glyoxylate reductase</fullName>
    </recommendedName>
</protein>
<accession>A0A194VEK0</accession>
<dbReference type="Proteomes" id="UP000078576">
    <property type="component" value="Unassembled WGS sequence"/>
</dbReference>
<organism evidence="5 6">
    <name type="scientific">Cytospora mali</name>
    <name type="common">Apple Valsa canker fungus</name>
    <name type="synonym">Valsa mali</name>
    <dbReference type="NCBI Taxonomy" id="578113"/>
    <lineage>
        <taxon>Eukaryota</taxon>
        <taxon>Fungi</taxon>
        <taxon>Dikarya</taxon>
        <taxon>Ascomycota</taxon>
        <taxon>Pezizomycotina</taxon>
        <taxon>Sordariomycetes</taxon>
        <taxon>Sordariomycetidae</taxon>
        <taxon>Diaporthales</taxon>
        <taxon>Cytosporaceae</taxon>
        <taxon>Cytospora</taxon>
    </lineage>
</organism>
<comment type="similarity">
    <text evidence="2">Belongs to the D-isomer specific 2-hydroxyacid dehydrogenase family.</text>
</comment>
<dbReference type="InterPro" id="IPR029753">
    <property type="entry name" value="D-isomer_DH_CS"/>
</dbReference>
<feature type="domain" description="D-isomer specific 2-hydroxyacid dehydrogenase catalytic" evidence="3">
    <location>
        <begin position="76"/>
        <end position="388"/>
    </location>
</feature>
<dbReference type="PANTHER" id="PTHR10996">
    <property type="entry name" value="2-HYDROXYACID DEHYDROGENASE-RELATED"/>
    <property type="match status" value="1"/>
</dbReference>
<dbReference type="PANTHER" id="PTHR10996:SF281">
    <property type="entry name" value="D-ISOMER SPECIFIC 2-HYDROXYACID DEHYDROGENASE NAD-BINDING DOMAIN-CONTAINING PROTEIN-RELATED"/>
    <property type="match status" value="1"/>
</dbReference>
<dbReference type="InterPro" id="IPR050223">
    <property type="entry name" value="D-isomer_2-hydroxyacid_DH"/>
</dbReference>
<keyword evidence="1 2" id="KW-0560">Oxidoreductase</keyword>
<name>A0A194VEK0_CYTMA</name>
<dbReference type="CDD" id="cd12168">
    <property type="entry name" value="Mand_dh_like"/>
    <property type="match status" value="1"/>
</dbReference>
<evidence type="ECO:0000259" key="4">
    <source>
        <dbReference type="Pfam" id="PF02826"/>
    </source>
</evidence>
<dbReference type="AlphaFoldDB" id="A0A194VEK0"/>
<keyword evidence="6" id="KW-1185">Reference proteome</keyword>
<dbReference type="Gene3D" id="3.40.50.720">
    <property type="entry name" value="NAD(P)-binding Rossmann-like Domain"/>
    <property type="match status" value="2"/>
</dbReference>
<dbReference type="GO" id="GO:0030267">
    <property type="term" value="F:glyoxylate reductase (NADPH) activity"/>
    <property type="evidence" value="ECO:0007669"/>
    <property type="project" value="TreeGrafter"/>
</dbReference>
<dbReference type="GO" id="GO:0051287">
    <property type="term" value="F:NAD binding"/>
    <property type="evidence" value="ECO:0007669"/>
    <property type="project" value="InterPro"/>
</dbReference>
<dbReference type="GO" id="GO:0005829">
    <property type="term" value="C:cytosol"/>
    <property type="evidence" value="ECO:0007669"/>
    <property type="project" value="TreeGrafter"/>
</dbReference>
<dbReference type="Pfam" id="PF00389">
    <property type="entry name" value="2-Hacid_dh"/>
    <property type="match status" value="1"/>
</dbReference>
<proteinExistence type="inferred from homology"/>